<dbReference type="EMBL" id="JBHTJG010000001">
    <property type="protein sequence ID" value="MFD0945377.1"/>
    <property type="molecule type" value="Genomic_DNA"/>
</dbReference>
<dbReference type="Gene3D" id="2.70.98.10">
    <property type="match status" value="1"/>
</dbReference>
<dbReference type="Proteomes" id="UP001596977">
    <property type="component" value="Unassembled WGS sequence"/>
</dbReference>
<organism evidence="7 8">
    <name type="scientific">Sphingomonas canadensis</name>
    <dbReference type="NCBI Taxonomy" id="1219257"/>
    <lineage>
        <taxon>Bacteria</taxon>
        <taxon>Pseudomonadati</taxon>
        <taxon>Pseudomonadota</taxon>
        <taxon>Alphaproteobacteria</taxon>
        <taxon>Sphingomonadales</taxon>
        <taxon>Sphingomonadaceae</taxon>
        <taxon>Sphingomonas</taxon>
    </lineage>
</organism>
<dbReference type="SUPFAM" id="SSF74650">
    <property type="entry name" value="Galactose mutarotase-like"/>
    <property type="match status" value="1"/>
</dbReference>
<evidence type="ECO:0000256" key="2">
    <source>
        <dbReference type="ARBA" id="ARBA00006206"/>
    </source>
</evidence>
<dbReference type="InterPro" id="IPR015443">
    <property type="entry name" value="Aldose_1-epimerase"/>
</dbReference>
<comment type="pathway">
    <text evidence="1 5">Carbohydrate metabolism; hexose metabolism.</text>
</comment>
<dbReference type="RefSeq" id="WP_264942381.1">
    <property type="nucleotide sequence ID" value="NZ_JAPDRA010000001.1"/>
</dbReference>
<evidence type="ECO:0000256" key="4">
    <source>
        <dbReference type="ARBA" id="ARBA00023277"/>
    </source>
</evidence>
<dbReference type="InterPro" id="IPR014718">
    <property type="entry name" value="GH-type_carb-bd"/>
</dbReference>
<dbReference type="CDD" id="cd09019">
    <property type="entry name" value="galactose_mutarotase_like"/>
    <property type="match status" value="1"/>
</dbReference>
<proteinExistence type="inferred from homology"/>
<comment type="caution">
    <text evidence="7">The sequence shown here is derived from an EMBL/GenBank/DDBJ whole genome shotgun (WGS) entry which is preliminary data.</text>
</comment>
<accession>A0ABW3H3D7</accession>
<dbReference type="InterPro" id="IPR011013">
    <property type="entry name" value="Gal_mutarotase_sf_dom"/>
</dbReference>
<sequence>MKAMLLAAVLCAAATPALAADAVREQAGKLSGGEAVEAVTLSNARGVRARVITYGATLQSLIAPDRNGVPAEVTLGFDSAAEYEAKPSYFGVTVGRYANRIAGGRFSLDGHAYQLTRNDKANSLHGGVQGFDKRNWKILSVSSGATARVVMGLTSADGDQGYPGKLDVTVTYSLDDAGDLTIAFEASADKPTIVNMTNHALFNMAGDGAPAGTSGQLLTIPAQAYTPVDAALIPTGELRPVAGSVFDFRKARLVAAGLRDGRDPQIVTGRGYDHNFALDKGLTATPQLAARLEDPASGRVLEVLSTEPGLQFYSGNFLDGTVAGRGGRVYRMGDGIALEPQKFPDSPNQPAFASARVDPGKPYRHVMIYRLSTN</sequence>
<evidence type="ECO:0000313" key="7">
    <source>
        <dbReference type="EMBL" id="MFD0945377.1"/>
    </source>
</evidence>
<dbReference type="GO" id="GO:0016853">
    <property type="term" value="F:isomerase activity"/>
    <property type="evidence" value="ECO:0007669"/>
    <property type="project" value="UniProtKB-KW"/>
</dbReference>
<dbReference type="PANTHER" id="PTHR10091">
    <property type="entry name" value="ALDOSE-1-EPIMERASE"/>
    <property type="match status" value="1"/>
</dbReference>
<dbReference type="InterPro" id="IPR047215">
    <property type="entry name" value="Galactose_mutarotase-like"/>
</dbReference>
<evidence type="ECO:0000256" key="6">
    <source>
        <dbReference type="SAM" id="SignalP"/>
    </source>
</evidence>
<feature type="chain" id="PRO_5046400575" description="Aldose 1-epimerase" evidence="6">
    <location>
        <begin position="20"/>
        <end position="374"/>
    </location>
</feature>
<keyword evidence="3 5" id="KW-0413">Isomerase</keyword>
<evidence type="ECO:0000256" key="3">
    <source>
        <dbReference type="ARBA" id="ARBA00023235"/>
    </source>
</evidence>
<dbReference type="PIRSF" id="PIRSF005096">
    <property type="entry name" value="GALM"/>
    <property type="match status" value="1"/>
</dbReference>
<gene>
    <name evidence="7" type="ORF">ACFQ1E_03390</name>
</gene>
<evidence type="ECO:0000256" key="1">
    <source>
        <dbReference type="ARBA" id="ARBA00005028"/>
    </source>
</evidence>
<evidence type="ECO:0000313" key="8">
    <source>
        <dbReference type="Proteomes" id="UP001596977"/>
    </source>
</evidence>
<dbReference type="NCBIfam" id="NF008277">
    <property type="entry name" value="PRK11055.1"/>
    <property type="match status" value="1"/>
</dbReference>
<comment type="similarity">
    <text evidence="2 5">Belongs to the aldose epimerase family.</text>
</comment>
<dbReference type="PANTHER" id="PTHR10091:SF0">
    <property type="entry name" value="GALACTOSE MUTAROTASE"/>
    <property type="match status" value="1"/>
</dbReference>
<keyword evidence="6" id="KW-0732">Signal</keyword>
<reference evidence="8" key="1">
    <citation type="journal article" date="2019" name="Int. J. Syst. Evol. Microbiol.">
        <title>The Global Catalogue of Microorganisms (GCM) 10K type strain sequencing project: providing services to taxonomists for standard genome sequencing and annotation.</title>
        <authorList>
            <consortium name="The Broad Institute Genomics Platform"/>
            <consortium name="The Broad Institute Genome Sequencing Center for Infectious Disease"/>
            <person name="Wu L."/>
            <person name="Ma J."/>
        </authorList>
    </citation>
    <scope>NUCLEOTIDE SEQUENCE [LARGE SCALE GENOMIC DNA]</scope>
    <source>
        <strain evidence="8">CCUG 62982</strain>
    </source>
</reference>
<evidence type="ECO:0000256" key="5">
    <source>
        <dbReference type="PIRNR" id="PIRNR005096"/>
    </source>
</evidence>
<dbReference type="EC" id="5.1.3.3" evidence="5"/>
<dbReference type="InterPro" id="IPR008183">
    <property type="entry name" value="Aldose_1/G6P_1-epimerase"/>
</dbReference>
<dbReference type="Pfam" id="PF01263">
    <property type="entry name" value="Aldose_epim"/>
    <property type="match status" value="1"/>
</dbReference>
<keyword evidence="4 5" id="KW-0119">Carbohydrate metabolism</keyword>
<keyword evidence="8" id="KW-1185">Reference proteome</keyword>
<name>A0ABW3H3D7_9SPHN</name>
<feature type="signal peptide" evidence="6">
    <location>
        <begin position="1"/>
        <end position="19"/>
    </location>
</feature>
<comment type="catalytic activity">
    <reaction evidence="5">
        <text>alpha-D-glucose = beta-D-glucose</text>
        <dbReference type="Rhea" id="RHEA:10264"/>
        <dbReference type="ChEBI" id="CHEBI:15903"/>
        <dbReference type="ChEBI" id="CHEBI:17925"/>
        <dbReference type="EC" id="5.1.3.3"/>
    </reaction>
</comment>
<protein>
    <recommendedName>
        <fullName evidence="5">Aldose 1-epimerase</fullName>
        <ecNumber evidence="5">5.1.3.3</ecNumber>
    </recommendedName>
</protein>